<dbReference type="Pfam" id="PF05673">
    <property type="entry name" value="DUF815"/>
    <property type="match status" value="1"/>
</dbReference>
<dbReference type="InterPro" id="IPR027417">
    <property type="entry name" value="P-loop_NTPase"/>
</dbReference>
<dbReference type="RefSeq" id="WP_170087056.1">
    <property type="nucleotide sequence ID" value="NZ_JABAFG010000001.1"/>
</dbReference>
<protein>
    <submittedName>
        <fullName evidence="1">ATP-binding protein</fullName>
    </submittedName>
</protein>
<dbReference type="InterPro" id="IPR008533">
    <property type="entry name" value="DUF815"/>
</dbReference>
<sequence length="419" mass="47042">MICPDLQQLLVCRDLLTDSLIQTLQSLQQSPESESLQSRLAAQLIEKAEQLGLSGNLLPAYLTYQLIWGDNTASRTLEQNGTYGPGLMAALASDMAVLLPWLRIDTRELTGRDFLSSYVPAVPIRSHERDDLMKALIQAESPGWAAQILLDHYKTHGSGSLARFTAFRLSSSGRLTGIRDFPVYDWDDLIAYQRQKEKLLANTQAFIAGHRANNVLLAGARGTGKSTAVKALVSRYRDSGLRLVQIARGQLPQLSAVMERLCASKNLKFILFFDDLSFDEGETEYKYLKSVIDGGVTPQPDNVLIYATSNRRHLLRESWQDRSDQIDDIYMQDSANESISLSDRFGLILHYTQPTQDEYLAMIGHELEKSGISLDKETLRILGVRWEHEHSGRNGRIAHQFVTWYLGQQGLKQAATRNA</sequence>
<reference evidence="1 2" key="1">
    <citation type="submission" date="2020-04" db="EMBL/GenBank/DDBJ databases">
        <authorList>
            <person name="Hitch T.C.A."/>
            <person name="Wylensek D."/>
            <person name="Clavel T."/>
        </authorList>
    </citation>
    <scope>NUCLEOTIDE SEQUENCE [LARGE SCALE GENOMIC DNA]</scope>
    <source>
        <strain evidence="1 2">Oil-RF-744-FAT-WT-6-1</strain>
    </source>
</reference>
<keyword evidence="1" id="KW-0067">ATP-binding</keyword>
<gene>
    <name evidence="1" type="ORF">HF872_01155</name>
</gene>
<keyword evidence="1" id="KW-0547">Nucleotide-binding</keyword>
<dbReference type="PANTHER" id="PTHR42935:SF1">
    <property type="entry name" value="SLR0930 PROTEIN"/>
    <property type="match status" value="1"/>
</dbReference>
<dbReference type="PANTHER" id="PTHR42935">
    <property type="entry name" value="SLR0930 PROTEIN"/>
    <property type="match status" value="1"/>
</dbReference>
<dbReference type="EMBL" id="JABAFG010000001">
    <property type="protein sequence ID" value="NME27238.1"/>
    <property type="molecule type" value="Genomic_DNA"/>
</dbReference>
<dbReference type="Proteomes" id="UP000591071">
    <property type="component" value="Unassembled WGS sequence"/>
</dbReference>
<organism evidence="1 2">
    <name type="scientific">Megasphaera hexanoica</name>
    <dbReference type="NCBI Taxonomy" id="1675036"/>
    <lineage>
        <taxon>Bacteria</taxon>
        <taxon>Bacillati</taxon>
        <taxon>Bacillota</taxon>
        <taxon>Negativicutes</taxon>
        <taxon>Veillonellales</taxon>
        <taxon>Veillonellaceae</taxon>
        <taxon>Megasphaera</taxon>
    </lineage>
</organism>
<name>A0A848BQW1_9FIRM</name>
<comment type="caution">
    <text evidence="1">The sequence shown here is derived from an EMBL/GenBank/DDBJ whole genome shotgun (WGS) entry which is preliminary data.</text>
</comment>
<dbReference type="Gene3D" id="3.40.50.300">
    <property type="entry name" value="P-loop containing nucleotide triphosphate hydrolases"/>
    <property type="match status" value="1"/>
</dbReference>
<dbReference type="GO" id="GO:0005524">
    <property type="term" value="F:ATP binding"/>
    <property type="evidence" value="ECO:0007669"/>
    <property type="project" value="UniProtKB-KW"/>
</dbReference>
<dbReference type="SUPFAM" id="SSF52540">
    <property type="entry name" value="P-loop containing nucleoside triphosphate hydrolases"/>
    <property type="match status" value="1"/>
</dbReference>
<proteinExistence type="predicted"/>
<accession>A0A848BQW1</accession>
<dbReference type="AlphaFoldDB" id="A0A848BQW1"/>
<evidence type="ECO:0000313" key="1">
    <source>
        <dbReference type="EMBL" id="NME27238.1"/>
    </source>
</evidence>
<evidence type="ECO:0000313" key="2">
    <source>
        <dbReference type="Proteomes" id="UP000591071"/>
    </source>
</evidence>